<sequence>MQSTGDIRRGQRSRHGANPSRNWACPFFKLDPNSHRLCRKHSFRLVADVRVHIHRKHTGDTTEDTLAKIRGGGARSKTNEERWYDMWSILYPGKEAPLEPYYVGSEFSELSDLCINGFISMEGGSLSPDQVRVLKAYSIYVASVEMPSATSAQSAAADNNDAHQHLRYSEARPFPVPASANSQSEGFDLASHSSITRGVTPHQHPISTMEPGIATFPSYQDLGAQESLPEAGFTEECLSVADYQYQQSANLEMPRAVPVWDGPADELDMWDPGNVVGPLAVTVDDTRFFDEENWDGDWPDASG</sequence>
<organism evidence="1 2">
    <name type="scientific">Lasiosphaeria hispida</name>
    <dbReference type="NCBI Taxonomy" id="260671"/>
    <lineage>
        <taxon>Eukaryota</taxon>
        <taxon>Fungi</taxon>
        <taxon>Dikarya</taxon>
        <taxon>Ascomycota</taxon>
        <taxon>Pezizomycotina</taxon>
        <taxon>Sordariomycetes</taxon>
        <taxon>Sordariomycetidae</taxon>
        <taxon>Sordariales</taxon>
        <taxon>Lasiosphaeriaceae</taxon>
        <taxon>Lasiosphaeria</taxon>
    </lineage>
</organism>
<keyword evidence="2" id="KW-1185">Reference proteome</keyword>
<reference evidence="1" key="1">
    <citation type="journal article" date="2023" name="Mol. Phylogenet. Evol.">
        <title>Genome-scale phylogeny and comparative genomics of the fungal order Sordariales.</title>
        <authorList>
            <person name="Hensen N."/>
            <person name="Bonometti L."/>
            <person name="Westerberg I."/>
            <person name="Brannstrom I.O."/>
            <person name="Guillou S."/>
            <person name="Cros-Aarteil S."/>
            <person name="Calhoun S."/>
            <person name="Haridas S."/>
            <person name="Kuo A."/>
            <person name="Mondo S."/>
            <person name="Pangilinan J."/>
            <person name="Riley R."/>
            <person name="LaButti K."/>
            <person name="Andreopoulos B."/>
            <person name="Lipzen A."/>
            <person name="Chen C."/>
            <person name="Yan M."/>
            <person name="Daum C."/>
            <person name="Ng V."/>
            <person name="Clum A."/>
            <person name="Steindorff A."/>
            <person name="Ohm R.A."/>
            <person name="Martin F."/>
            <person name="Silar P."/>
            <person name="Natvig D.O."/>
            <person name="Lalanne C."/>
            <person name="Gautier V."/>
            <person name="Ament-Velasquez S.L."/>
            <person name="Kruys A."/>
            <person name="Hutchinson M.I."/>
            <person name="Powell A.J."/>
            <person name="Barry K."/>
            <person name="Miller A.N."/>
            <person name="Grigoriev I.V."/>
            <person name="Debuchy R."/>
            <person name="Gladieux P."/>
            <person name="Hiltunen Thoren M."/>
            <person name="Johannesson H."/>
        </authorList>
    </citation>
    <scope>NUCLEOTIDE SEQUENCE</scope>
    <source>
        <strain evidence="1">CBS 955.72</strain>
    </source>
</reference>
<dbReference type="Proteomes" id="UP001275084">
    <property type="component" value="Unassembled WGS sequence"/>
</dbReference>
<evidence type="ECO:0000313" key="2">
    <source>
        <dbReference type="Proteomes" id="UP001275084"/>
    </source>
</evidence>
<dbReference type="AlphaFoldDB" id="A0AAJ0MJY6"/>
<dbReference type="EMBL" id="JAUIQD010000001">
    <property type="protein sequence ID" value="KAK3363182.1"/>
    <property type="molecule type" value="Genomic_DNA"/>
</dbReference>
<protein>
    <submittedName>
        <fullName evidence="1">Uncharacterized protein</fullName>
    </submittedName>
</protein>
<gene>
    <name evidence="1" type="ORF">B0T25DRAFT_32374</name>
</gene>
<reference evidence="1" key="2">
    <citation type="submission" date="2023-06" db="EMBL/GenBank/DDBJ databases">
        <authorList>
            <consortium name="Lawrence Berkeley National Laboratory"/>
            <person name="Haridas S."/>
            <person name="Hensen N."/>
            <person name="Bonometti L."/>
            <person name="Westerberg I."/>
            <person name="Brannstrom I.O."/>
            <person name="Guillou S."/>
            <person name="Cros-Aarteil S."/>
            <person name="Calhoun S."/>
            <person name="Kuo A."/>
            <person name="Mondo S."/>
            <person name="Pangilinan J."/>
            <person name="Riley R."/>
            <person name="Labutti K."/>
            <person name="Andreopoulos B."/>
            <person name="Lipzen A."/>
            <person name="Chen C."/>
            <person name="Yanf M."/>
            <person name="Daum C."/>
            <person name="Ng V."/>
            <person name="Clum A."/>
            <person name="Steindorff A."/>
            <person name="Ohm R."/>
            <person name="Martin F."/>
            <person name="Silar P."/>
            <person name="Natvig D."/>
            <person name="Lalanne C."/>
            <person name="Gautier V."/>
            <person name="Ament-Velasquez S.L."/>
            <person name="Kruys A."/>
            <person name="Hutchinson M.I."/>
            <person name="Powell A.J."/>
            <person name="Barry K."/>
            <person name="Miller A.N."/>
            <person name="Grigoriev I.V."/>
            <person name="Debuchy R."/>
            <person name="Gladieux P."/>
            <person name="Thoren M.H."/>
            <person name="Johannesson H."/>
        </authorList>
    </citation>
    <scope>NUCLEOTIDE SEQUENCE</scope>
    <source>
        <strain evidence="1">CBS 955.72</strain>
    </source>
</reference>
<comment type="caution">
    <text evidence="1">The sequence shown here is derived from an EMBL/GenBank/DDBJ whole genome shotgun (WGS) entry which is preliminary data.</text>
</comment>
<name>A0AAJ0MJY6_9PEZI</name>
<proteinExistence type="predicted"/>
<evidence type="ECO:0000313" key="1">
    <source>
        <dbReference type="EMBL" id="KAK3363182.1"/>
    </source>
</evidence>
<accession>A0AAJ0MJY6</accession>